<sequence length="444" mass="47586">MSGNWMWAAKCEGEGARLVGACDALCKALAEVGCAIDGGKDSLSMAAKVGDELVKAPGTLVLSAYAPCPDITLVVTPNLKGPRAGSKSTCILYVRIGSSFKNNRLGGSALAQVLRQIGNDPADIEDMPSLARTFSKIQKLIVDGFVLSAHDVSDGGFIVALLEMAFAGNTSIRADIKSLAQVLRQIGSEPADIEDVPSLARTFTKIQKLIIDGFILSAHDVSDGGFIVALLEMAFAGNTSIRADIKCDTDPLTFLFAEEAGVFLEVEHEHLAEIMEQIENDASVLVVGEVYAIYGPDAKVEIILNGEYVINESLVSLREIWEETSDRLGLMQTDATCLEEAKEVRCTTKLVAYSAPFEWQAPSAFLNSSQYLTEAPRVAIIREEGSNGDREMAAAFAMSGFQPYDVTMTDLLSGHSLDQYRVVAFVGGFSYADVFGSAKGKCFA</sequence>
<feature type="domain" description="FGAR-AT PurM N-terminal-like" evidence="2">
    <location>
        <begin position="1"/>
        <end position="67"/>
    </location>
</feature>
<gene>
    <name evidence="3" type="ORF">SVUK_LOCUS13473</name>
</gene>
<dbReference type="SUPFAM" id="SSF55326">
    <property type="entry name" value="PurM N-terminal domain-like"/>
    <property type="match status" value="1"/>
</dbReference>
<dbReference type="SUPFAM" id="SSF52317">
    <property type="entry name" value="Class I glutamine amidotransferase-like"/>
    <property type="match status" value="1"/>
</dbReference>
<dbReference type="InterPro" id="IPR055181">
    <property type="entry name" value="FGAR-AT_PurM_N-like"/>
</dbReference>
<evidence type="ECO:0008006" key="5">
    <source>
        <dbReference type="Google" id="ProtNLM"/>
    </source>
</evidence>
<keyword evidence="4" id="KW-1185">Reference proteome</keyword>
<evidence type="ECO:0000259" key="2">
    <source>
        <dbReference type="Pfam" id="PF22689"/>
    </source>
</evidence>
<dbReference type="InterPro" id="IPR036676">
    <property type="entry name" value="PurM-like_C_sf"/>
</dbReference>
<dbReference type="InterPro" id="IPR010918">
    <property type="entry name" value="PurM-like_C_dom"/>
</dbReference>
<accession>A0A3P7L6S0</accession>
<evidence type="ECO:0000313" key="3">
    <source>
        <dbReference type="EMBL" id="VDM78475.1"/>
    </source>
</evidence>
<dbReference type="PANTHER" id="PTHR10099:SF1">
    <property type="entry name" value="PHOSPHORIBOSYLFORMYLGLYCINAMIDINE SYNTHASE"/>
    <property type="match status" value="1"/>
</dbReference>
<reference evidence="3 4" key="1">
    <citation type="submission" date="2018-11" db="EMBL/GenBank/DDBJ databases">
        <authorList>
            <consortium name="Pathogen Informatics"/>
        </authorList>
    </citation>
    <scope>NUCLEOTIDE SEQUENCE [LARGE SCALE GENOMIC DNA]</scope>
</reference>
<dbReference type="OrthoDB" id="6666987at2759"/>
<organism evidence="3 4">
    <name type="scientific">Strongylus vulgaris</name>
    <name type="common">Blood worm</name>
    <dbReference type="NCBI Taxonomy" id="40348"/>
    <lineage>
        <taxon>Eukaryota</taxon>
        <taxon>Metazoa</taxon>
        <taxon>Ecdysozoa</taxon>
        <taxon>Nematoda</taxon>
        <taxon>Chromadorea</taxon>
        <taxon>Rhabditida</taxon>
        <taxon>Rhabditina</taxon>
        <taxon>Rhabditomorpha</taxon>
        <taxon>Strongyloidea</taxon>
        <taxon>Strongylidae</taxon>
        <taxon>Strongylus</taxon>
    </lineage>
</organism>
<dbReference type="Pfam" id="PF02769">
    <property type="entry name" value="AIRS_C"/>
    <property type="match status" value="2"/>
</dbReference>
<dbReference type="PANTHER" id="PTHR10099">
    <property type="entry name" value="PHOSPHORIBOSYLFORMYLGLYCINAMIDINE SYNTHASE"/>
    <property type="match status" value="1"/>
</dbReference>
<evidence type="ECO:0000259" key="1">
    <source>
        <dbReference type="Pfam" id="PF02769"/>
    </source>
</evidence>
<dbReference type="Gene3D" id="3.40.50.880">
    <property type="match status" value="1"/>
</dbReference>
<dbReference type="CDD" id="cd02204">
    <property type="entry name" value="PurL_repeat2"/>
    <property type="match status" value="1"/>
</dbReference>
<dbReference type="Gene3D" id="3.90.650.10">
    <property type="entry name" value="PurM-like C-terminal domain"/>
    <property type="match status" value="2"/>
</dbReference>
<dbReference type="Proteomes" id="UP000270094">
    <property type="component" value="Unassembled WGS sequence"/>
</dbReference>
<feature type="domain" description="PurM-like C-terminal" evidence="1">
    <location>
        <begin position="194"/>
        <end position="291"/>
    </location>
</feature>
<dbReference type="GO" id="GO:0004642">
    <property type="term" value="F:phosphoribosylformylglycinamidine synthase activity"/>
    <property type="evidence" value="ECO:0007669"/>
    <property type="project" value="TreeGrafter"/>
</dbReference>
<dbReference type="Pfam" id="PF13507">
    <property type="entry name" value="GATase_5"/>
    <property type="match status" value="1"/>
</dbReference>
<dbReference type="SUPFAM" id="SSF56042">
    <property type="entry name" value="PurM C-terminal domain-like"/>
    <property type="match status" value="2"/>
</dbReference>
<protein>
    <recommendedName>
        <fullName evidence="5">PurM-like C-terminal domain-containing protein</fullName>
    </recommendedName>
</protein>
<dbReference type="Pfam" id="PF22689">
    <property type="entry name" value="FGAR-AT_PurM_N-like"/>
    <property type="match status" value="1"/>
</dbReference>
<dbReference type="InterPro" id="IPR036921">
    <property type="entry name" value="PurM-like_N_sf"/>
</dbReference>
<dbReference type="GO" id="GO:0005737">
    <property type="term" value="C:cytoplasm"/>
    <property type="evidence" value="ECO:0007669"/>
    <property type="project" value="TreeGrafter"/>
</dbReference>
<dbReference type="EMBL" id="UYYB01102096">
    <property type="protein sequence ID" value="VDM78475.1"/>
    <property type="molecule type" value="Genomic_DNA"/>
</dbReference>
<feature type="domain" description="PurM-like C-terminal" evidence="1">
    <location>
        <begin position="102"/>
        <end position="179"/>
    </location>
</feature>
<dbReference type="GO" id="GO:0006164">
    <property type="term" value="P:purine nucleotide biosynthetic process"/>
    <property type="evidence" value="ECO:0007669"/>
    <property type="project" value="TreeGrafter"/>
</dbReference>
<name>A0A3P7L6S0_STRVU</name>
<proteinExistence type="predicted"/>
<evidence type="ECO:0000313" key="4">
    <source>
        <dbReference type="Proteomes" id="UP000270094"/>
    </source>
</evidence>
<dbReference type="InterPro" id="IPR029062">
    <property type="entry name" value="Class_I_gatase-like"/>
</dbReference>
<dbReference type="AlphaFoldDB" id="A0A3P7L6S0"/>